<dbReference type="EMBL" id="PEDP01000423">
    <property type="protein sequence ID" value="POS86049.1"/>
    <property type="molecule type" value="Genomic_DNA"/>
</dbReference>
<feature type="non-terminal residue" evidence="1">
    <location>
        <position position="173"/>
    </location>
</feature>
<dbReference type="Proteomes" id="UP000237438">
    <property type="component" value="Unassembled WGS sequence"/>
</dbReference>
<proteinExistence type="predicted"/>
<gene>
    <name evidence="1" type="ORF">EPUL_002173</name>
</gene>
<evidence type="ECO:0000313" key="1">
    <source>
        <dbReference type="EMBL" id="POS86049.1"/>
    </source>
</evidence>
<reference evidence="1 2" key="1">
    <citation type="submission" date="2017-10" db="EMBL/GenBank/DDBJ databases">
        <title>Development of genomic resources for the powdery mildew, Erysiphe pulchra.</title>
        <authorList>
            <person name="Wadl P.A."/>
            <person name="Mack B.M."/>
            <person name="Moore G."/>
            <person name="Beltz S.B."/>
        </authorList>
    </citation>
    <scope>NUCLEOTIDE SEQUENCE [LARGE SCALE GENOMIC DNA]</scope>
    <source>
        <strain evidence="1">Cflorida</strain>
    </source>
</reference>
<protein>
    <submittedName>
        <fullName evidence="1">Uncharacterized protein</fullName>
    </submittedName>
</protein>
<name>A0A2S4PVI2_9PEZI</name>
<keyword evidence="2" id="KW-1185">Reference proteome</keyword>
<sequence>MQGLRTEKSQFGAQANNLNVNQHSPQNDLPGKKILPLHKEIFISMARCGFDLYNEAQLIEARNRGCAQLPINFPNKDFRLATPYVPDNPAKYIIAGPYYLYPVSKPILNILNTHFHDFNRIVLTQKCDVVGVLSETPKFGSLVSQATKFMLRRPQVVYKQQDYNYNDCTITPK</sequence>
<evidence type="ECO:0000313" key="2">
    <source>
        <dbReference type="Proteomes" id="UP000237438"/>
    </source>
</evidence>
<comment type="caution">
    <text evidence="1">The sequence shown here is derived from an EMBL/GenBank/DDBJ whole genome shotgun (WGS) entry which is preliminary data.</text>
</comment>
<organism evidence="1 2">
    <name type="scientific">Erysiphe pulchra</name>
    <dbReference type="NCBI Taxonomy" id="225359"/>
    <lineage>
        <taxon>Eukaryota</taxon>
        <taxon>Fungi</taxon>
        <taxon>Dikarya</taxon>
        <taxon>Ascomycota</taxon>
        <taxon>Pezizomycotina</taxon>
        <taxon>Leotiomycetes</taxon>
        <taxon>Erysiphales</taxon>
        <taxon>Erysiphaceae</taxon>
        <taxon>Erysiphe</taxon>
    </lineage>
</organism>
<accession>A0A2S4PVI2</accession>
<dbReference type="AlphaFoldDB" id="A0A2S4PVI2"/>